<dbReference type="NCBIfam" id="TIGR01352">
    <property type="entry name" value="tonB_Cterm"/>
    <property type="match status" value="1"/>
</dbReference>
<keyword evidence="3" id="KW-1133">Transmembrane helix</keyword>
<protein>
    <submittedName>
        <fullName evidence="6">Energy transducer TonB</fullName>
    </submittedName>
</protein>
<evidence type="ECO:0000256" key="4">
    <source>
        <dbReference type="ARBA" id="ARBA00023136"/>
    </source>
</evidence>
<dbReference type="GO" id="GO:0055085">
    <property type="term" value="P:transmembrane transport"/>
    <property type="evidence" value="ECO:0007669"/>
    <property type="project" value="InterPro"/>
</dbReference>
<keyword evidence="7" id="KW-1185">Reference proteome</keyword>
<evidence type="ECO:0000259" key="5">
    <source>
        <dbReference type="PROSITE" id="PS52015"/>
    </source>
</evidence>
<dbReference type="OrthoDB" id="9792439at2"/>
<evidence type="ECO:0000256" key="2">
    <source>
        <dbReference type="ARBA" id="ARBA00022692"/>
    </source>
</evidence>
<dbReference type="EMBL" id="CABPSH010000010">
    <property type="protein sequence ID" value="VVE28978.1"/>
    <property type="molecule type" value="Genomic_DNA"/>
</dbReference>
<accession>A0A5E4WVT8</accession>
<name>A0A5E4WVT8_9BURK</name>
<evidence type="ECO:0000256" key="1">
    <source>
        <dbReference type="ARBA" id="ARBA00004167"/>
    </source>
</evidence>
<dbReference type="SUPFAM" id="SSF74653">
    <property type="entry name" value="TolA/TonB C-terminal domain"/>
    <property type="match status" value="1"/>
</dbReference>
<sequence>MDKWSRRIGVLAVVVTSLGGCRTGWLRADTVKLDDDKLATVFCQTPKPIYPREWADAGERGVVKILLVVSASEGVVDAKVEKSSGFSRLDAVALASAKTVRCEVKGDASPVQRFAVSMPMTFDFQ</sequence>
<dbReference type="Proteomes" id="UP000400981">
    <property type="component" value="Unassembled WGS sequence"/>
</dbReference>
<reference evidence="6 7" key="1">
    <citation type="submission" date="2019-08" db="EMBL/GenBank/DDBJ databases">
        <authorList>
            <person name="Peeters C."/>
        </authorList>
    </citation>
    <scope>NUCLEOTIDE SEQUENCE [LARGE SCALE GENOMIC DNA]</scope>
    <source>
        <strain evidence="6 7">LMG 31012</strain>
    </source>
</reference>
<feature type="domain" description="TonB C-terminal" evidence="5">
    <location>
        <begin position="35"/>
        <end position="125"/>
    </location>
</feature>
<dbReference type="InterPro" id="IPR037682">
    <property type="entry name" value="TonB_C"/>
</dbReference>
<keyword evidence="4" id="KW-0472">Membrane</keyword>
<dbReference type="PROSITE" id="PS52015">
    <property type="entry name" value="TONB_CTD"/>
    <property type="match status" value="1"/>
</dbReference>
<keyword evidence="2" id="KW-0812">Transmembrane</keyword>
<comment type="subcellular location">
    <subcellularLocation>
        <location evidence="1">Membrane</location>
        <topology evidence="1">Single-pass membrane protein</topology>
    </subcellularLocation>
</comment>
<dbReference type="AlphaFoldDB" id="A0A5E4WVT8"/>
<dbReference type="Pfam" id="PF03544">
    <property type="entry name" value="TonB_C"/>
    <property type="match status" value="1"/>
</dbReference>
<evidence type="ECO:0000313" key="7">
    <source>
        <dbReference type="Proteomes" id="UP000400981"/>
    </source>
</evidence>
<dbReference type="PROSITE" id="PS51257">
    <property type="entry name" value="PROKAR_LIPOPROTEIN"/>
    <property type="match status" value="1"/>
</dbReference>
<evidence type="ECO:0000313" key="6">
    <source>
        <dbReference type="EMBL" id="VVE28978.1"/>
    </source>
</evidence>
<gene>
    <name evidence="6" type="ORF">PEP31012_03567</name>
</gene>
<organism evidence="6 7">
    <name type="scientific">Pandoraea eparura</name>
    <dbReference type="NCBI Taxonomy" id="2508291"/>
    <lineage>
        <taxon>Bacteria</taxon>
        <taxon>Pseudomonadati</taxon>
        <taxon>Pseudomonadota</taxon>
        <taxon>Betaproteobacteria</taxon>
        <taxon>Burkholderiales</taxon>
        <taxon>Burkholderiaceae</taxon>
        <taxon>Pandoraea</taxon>
    </lineage>
</organism>
<evidence type="ECO:0000256" key="3">
    <source>
        <dbReference type="ARBA" id="ARBA00022989"/>
    </source>
</evidence>
<proteinExistence type="predicted"/>
<dbReference type="InterPro" id="IPR006260">
    <property type="entry name" value="TonB/TolA_C"/>
</dbReference>
<dbReference type="GO" id="GO:0016020">
    <property type="term" value="C:membrane"/>
    <property type="evidence" value="ECO:0007669"/>
    <property type="project" value="UniProtKB-SubCell"/>
</dbReference>
<dbReference type="Gene3D" id="3.30.1150.10">
    <property type="match status" value="1"/>
</dbReference>